<dbReference type="PANTHER" id="PTHR31047">
    <property type="entry name" value="MEIOTICALLY UP-REGULATED GENE 157 PROTEIN"/>
    <property type="match status" value="1"/>
</dbReference>
<dbReference type="PIRSF" id="PIRSF028846">
    <property type="entry name" value="UCP028846"/>
    <property type="match status" value="1"/>
</dbReference>
<dbReference type="STRING" id="1408157.A0A1J7J5V9"/>
<reference evidence="1 2" key="1">
    <citation type="submission" date="2016-10" db="EMBL/GenBank/DDBJ databases">
        <title>Draft genome sequence of Coniochaeta ligniaria NRRL30616, a lignocellulolytic fungus for bioabatement of inhibitors in plant biomass hydrolysates.</title>
        <authorList>
            <consortium name="DOE Joint Genome Institute"/>
            <person name="Jimenez D.J."/>
            <person name="Hector R.E."/>
            <person name="Riley R."/>
            <person name="Sun H."/>
            <person name="Grigoriev I.V."/>
            <person name="Van Elsas J.D."/>
            <person name="Nichols N.N."/>
        </authorList>
    </citation>
    <scope>NUCLEOTIDE SEQUENCE [LARGE SCALE GENOMIC DNA]</scope>
    <source>
        <strain evidence="1 2">NRRL 30616</strain>
    </source>
</reference>
<dbReference type="GO" id="GO:0003824">
    <property type="term" value="F:catalytic activity"/>
    <property type="evidence" value="ECO:0007669"/>
    <property type="project" value="UniProtKB-ARBA"/>
</dbReference>
<dbReference type="Gene3D" id="1.50.10.10">
    <property type="match status" value="1"/>
</dbReference>
<dbReference type="Pfam" id="PF06824">
    <property type="entry name" value="Glyco_hydro_125"/>
    <property type="match status" value="1"/>
</dbReference>
<dbReference type="InterPro" id="IPR008313">
    <property type="entry name" value="GH125"/>
</dbReference>
<dbReference type="OrthoDB" id="7771656at2759"/>
<dbReference type="EMBL" id="KV875093">
    <property type="protein sequence ID" value="OIW35519.1"/>
    <property type="molecule type" value="Genomic_DNA"/>
</dbReference>
<protein>
    <recommendedName>
        <fullName evidence="3">Glycoside hydrolase family 125 protein</fullName>
    </recommendedName>
</protein>
<evidence type="ECO:0000313" key="2">
    <source>
        <dbReference type="Proteomes" id="UP000182658"/>
    </source>
</evidence>
<evidence type="ECO:0000313" key="1">
    <source>
        <dbReference type="EMBL" id="OIW35519.1"/>
    </source>
</evidence>
<gene>
    <name evidence="1" type="ORF">CONLIGDRAFT_62238</name>
</gene>
<dbReference type="PANTHER" id="PTHR31047:SF0">
    <property type="entry name" value="MEIOTICALLY UP-REGULATED GENE 157 PROTEIN"/>
    <property type="match status" value="1"/>
</dbReference>
<evidence type="ECO:0008006" key="3">
    <source>
        <dbReference type="Google" id="ProtNLM"/>
    </source>
</evidence>
<dbReference type="InParanoid" id="A0A1J7J5V9"/>
<accession>A0A1J7J5V9</accession>
<dbReference type="InterPro" id="IPR008928">
    <property type="entry name" value="6-hairpin_glycosidase_sf"/>
</dbReference>
<dbReference type="SUPFAM" id="SSF48208">
    <property type="entry name" value="Six-hairpin glycosidases"/>
    <property type="match status" value="1"/>
</dbReference>
<dbReference type="Proteomes" id="UP000182658">
    <property type="component" value="Unassembled WGS sequence"/>
</dbReference>
<name>A0A1J7J5V9_9PEZI</name>
<proteinExistence type="predicted"/>
<sequence>MTSKMKDKDLARMFENCYPNTLDTTAVWVSTEDARRPQAHINAGDMNAAWLRDNLWQIQPYAQLLPRSPSIRALWLGIINTQGSNIRKAPYSNSFQPPPESGLAPVREHLVDMSRDLVYPPFDPNVTFEAKYAIDSLASFLRLCRVYHQHTSDGSFMTDEFVSTISTILQVVQEQSEPTFAEDGRLRPARYSFMRPAAASAESPYNGPETVANSGAGNPANSGTGLVRSAFRASDDACILPFWIPGNAFLAAELEGAEAYLSQRDDELARTAKTMGSQIRAAVYGHAVFPHPVFGEVFAYEIDGYGSRVFMDDASPPSLLALPYLGFCRRDDRVYQNTRRMVLSREGNPYFVVGKELCGQGSPHIDLKTMWPVGTVVQILTSDDDGEIVAELETLKKASGGLGLMHEGVDVNDPERFLRTWYAWGNSAFGEMILDISERKPWLIF</sequence>
<dbReference type="GO" id="GO:0005975">
    <property type="term" value="P:carbohydrate metabolic process"/>
    <property type="evidence" value="ECO:0007669"/>
    <property type="project" value="InterPro"/>
</dbReference>
<keyword evidence="2" id="KW-1185">Reference proteome</keyword>
<dbReference type="AlphaFoldDB" id="A0A1J7J5V9"/>
<dbReference type="SMART" id="SM01149">
    <property type="entry name" value="DUF1237"/>
    <property type="match status" value="1"/>
</dbReference>
<organism evidence="1 2">
    <name type="scientific">Coniochaeta ligniaria NRRL 30616</name>
    <dbReference type="NCBI Taxonomy" id="1408157"/>
    <lineage>
        <taxon>Eukaryota</taxon>
        <taxon>Fungi</taxon>
        <taxon>Dikarya</taxon>
        <taxon>Ascomycota</taxon>
        <taxon>Pezizomycotina</taxon>
        <taxon>Sordariomycetes</taxon>
        <taxon>Sordariomycetidae</taxon>
        <taxon>Coniochaetales</taxon>
        <taxon>Coniochaetaceae</taxon>
        <taxon>Coniochaeta</taxon>
    </lineage>
</organism>
<dbReference type="InterPro" id="IPR012341">
    <property type="entry name" value="6hp_glycosidase-like_sf"/>
</dbReference>